<sequence>MTPRASVRWFAALVAGMALLGAACEGRPSQDDASKNGRSAAGHSDPVLAFVRPLAKEIVLADADGRTWRGARLKANADDVRWSPDGSALAWIDDESDSRDGRRLHRLDVVTGREETTPCACRGVGFLGEEVATLSTGGDALLLLRADGQVRRAPLSAPVGAYAEVAAGGRDAVTVADALPEEEAGRGQSQLVSVDKSGKVLPFLPARAPTSFVDGVQSPDGRRIAWSSADSGGACWNYGAAHWATYGKKGRQNAKRPADRAMTHALLEERALVTGLAWAGEGLTMTFGPMVGCQAAPPERFVSYYLRGGEWRFLGTGMRAVGYGAQGRRARILVPERPQSHEPDDYMTPALGDLQFTNRQGERRVLGRGHRFSSSPRRRAGRLRRRPPRSNPARCVSRTPRTEVSLFQPICGTSHSASEMLPRAVTLHVLKLCAATATTRRKRRCARLKAGVRWCCCSAATRAAPRTASSSPDSRRTAVSTSLNGTSPALPNNSATSPCWTFRWRRAQTRTQARSTNRSSRTGCI</sequence>
<dbReference type="InterPro" id="IPR011659">
    <property type="entry name" value="WD40"/>
</dbReference>
<comment type="caution">
    <text evidence="3">The sequence shown here is derived from an EMBL/GenBank/DDBJ whole genome shotgun (WGS) entry which is preliminary data.</text>
</comment>
<feature type="signal peptide" evidence="2">
    <location>
        <begin position="1"/>
        <end position="23"/>
    </location>
</feature>
<evidence type="ECO:0008006" key="5">
    <source>
        <dbReference type="Google" id="ProtNLM"/>
    </source>
</evidence>
<evidence type="ECO:0000256" key="1">
    <source>
        <dbReference type="SAM" id="MobiDB-lite"/>
    </source>
</evidence>
<dbReference type="SUPFAM" id="SSF69304">
    <property type="entry name" value="Tricorn protease N-terminal domain"/>
    <property type="match status" value="1"/>
</dbReference>
<feature type="compositionally biased region" description="Polar residues" evidence="1">
    <location>
        <begin position="479"/>
        <end position="497"/>
    </location>
</feature>
<accession>A0A7J0CHM1</accession>
<reference evidence="3 4" key="1">
    <citation type="submission" date="2020-05" db="EMBL/GenBank/DDBJ databases">
        <title>Whole genome shotgun sequence of Streptomyces microflavus NBRC 13062.</title>
        <authorList>
            <person name="Komaki H."/>
            <person name="Tamura T."/>
        </authorList>
    </citation>
    <scope>NUCLEOTIDE SEQUENCE [LARGE SCALE GENOMIC DNA]</scope>
    <source>
        <strain evidence="3 4">NBRC 13062</strain>
    </source>
</reference>
<dbReference type="AlphaFoldDB" id="A0A7J0CHM1"/>
<gene>
    <name evidence="3" type="ORF">Smic_05080</name>
</gene>
<feature type="compositionally biased region" description="Basic residues" evidence="1">
    <location>
        <begin position="366"/>
        <end position="388"/>
    </location>
</feature>
<feature type="region of interest" description="Disordered" evidence="1">
    <location>
        <begin position="465"/>
        <end position="497"/>
    </location>
</feature>
<evidence type="ECO:0000313" key="4">
    <source>
        <dbReference type="Proteomes" id="UP000498740"/>
    </source>
</evidence>
<dbReference type="EMBL" id="BLWD01000001">
    <property type="protein sequence ID" value="GFN01952.1"/>
    <property type="molecule type" value="Genomic_DNA"/>
</dbReference>
<dbReference type="Pfam" id="PF07676">
    <property type="entry name" value="PD40"/>
    <property type="match status" value="1"/>
</dbReference>
<dbReference type="PROSITE" id="PS51257">
    <property type="entry name" value="PROKAR_LIPOPROTEIN"/>
    <property type="match status" value="1"/>
</dbReference>
<keyword evidence="2" id="KW-0732">Signal</keyword>
<evidence type="ECO:0000256" key="2">
    <source>
        <dbReference type="SAM" id="SignalP"/>
    </source>
</evidence>
<feature type="region of interest" description="Disordered" evidence="1">
    <location>
        <begin position="365"/>
        <end position="398"/>
    </location>
</feature>
<evidence type="ECO:0000313" key="3">
    <source>
        <dbReference type="EMBL" id="GFN01952.1"/>
    </source>
</evidence>
<dbReference type="Proteomes" id="UP000498740">
    <property type="component" value="Unassembled WGS sequence"/>
</dbReference>
<proteinExistence type="predicted"/>
<feature type="chain" id="PRO_5039664154" description="WD40-like Beta Propeller Repeat" evidence="2">
    <location>
        <begin position="24"/>
        <end position="525"/>
    </location>
</feature>
<organism evidence="3 4">
    <name type="scientific">Streptomyces microflavus</name>
    <name type="common">Streptomyces lipmanii</name>
    <dbReference type="NCBI Taxonomy" id="1919"/>
    <lineage>
        <taxon>Bacteria</taxon>
        <taxon>Bacillati</taxon>
        <taxon>Actinomycetota</taxon>
        <taxon>Actinomycetes</taxon>
        <taxon>Kitasatosporales</taxon>
        <taxon>Streptomycetaceae</taxon>
        <taxon>Streptomyces</taxon>
    </lineage>
</organism>
<protein>
    <recommendedName>
        <fullName evidence="5">WD40-like Beta Propeller Repeat</fullName>
    </recommendedName>
</protein>
<name>A0A7J0CHM1_STRMI</name>